<accession>A0A1I2M8N2</accession>
<dbReference type="RefSeq" id="WP_092098014.1">
    <property type="nucleotide sequence ID" value="NZ_FOOT01000001.1"/>
</dbReference>
<name>A0A1I2M8N2_9BACT</name>
<dbReference type="Pfam" id="PF20181">
    <property type="entry name" value="DUF6544"/>
    <property type="match status" value="1"/>
</dbReference>
<dbReference type="Proteomes" id="UP000198724">
    <property type="component" value="Unassembled WGS sequence"/>
</dbReference>
<keyword evidence="2" id="KW-1185">Reference proteome</keyword>
<proteinExistence type="predicted"/>
<dbReference type="AlphaFoldDB" id="A0A1I2M8N2"/>
<organism evidence="1 2">
    <name type="scientific">Pontibacter chinhatensis</name>
    <dbReference type="NCBI Taxonomy" id="1436961"/>
    <lineage>
        <taxon>Bacteria</taxon>
        <taxon>Pseudomonadati</taxon>
        <taxon>Bacteroidota</taxon>
        <taxon>Cytophagia</taxon>
        <taxon>Cytophagales</taxon>
        <taxon>Hymenobacteraceae</taxon>
        <taxon>Pontibacter</taxon>
    </lineage>
</organism>
<dbReference type="OrthoDB" id="9786534at2"/>
<dbReference type="EMBL" id="FOOT01000001">
    <property type="protein sequence ID" value="SFF85561.1"/>
    <property type="molecule type" value="Genomic_DNA"/>
</dbReference>
<reference evidence="2" key="1">
    <citation type="submission" date="2016-10" db="EMBL/GenBank/DDBJ databases">
        <authorList>
            <person name="Varghese N."/>
            <person name="Submissions S."/>
        </authorList>
    </citation>
    <scope>NUCLEOTIDE SEQUENCE [LARGE SCALE GENOMIC DNA]</scope>
    <source>
        <strain evidence="2">LP51</strain>
    </source>
</reference>
<gene>
    <name evidence="1" type="ORF">SAMN05421739_101130</name>
</gene>
<evidence type="ECO:0000313" key="1">
    <source>
        <dbReference type="EMBL" id="SFF85561.1"/>
    </source>
</evidence>
<protein>
    <submittedName>
        <fullName evidence="1">Uncharacterized protein</fullName>
    </submittedName>
</protein>
<sequence>MSLKSLFKTEVRQALAQYSPQHGQEMVTREALAPLPVAVQDYLSSCGYLDKHRIRNFFVEYDNAQIKLKPDANWMNLSCVQFNAMAPATRIALMQANMYGLLPFGARDKYQHGQGNMLIKLAGLTISNARGPKMNQAALVTFLAEAPLLPGLFFQQHTTWQALGPGQVGASITDAGITVGGAFQFNSRGEITSFRTRDRYYSTDGKSYQNWEWSALLDRYRLLGGFKIPTVVRAVWHMPGGRDYEYFRASIKSIKYNLTHWP</sequence>
<dbReference type="InterPro" id="IPR046674">
    <property type="entry name" value="DUF6544"/>
</dbReference>
<evidence type="ECO:0000313" key="2">
    <source>
        <dbReference type="Proteomes" id="UP000198724"/>
    </source>
</evidence>